<sequence>MANIVTKNVEVYLDYATIPSLNYFLHFVKNKDDMETIRLFGLSRFTIPDSIVNAYPEGIIQYYPVKTGDQDKFNQAFACLISESSTKLKFNIHLNLFHSLMMFVPLLQICNQYSDKVEEIKLNFYDDGAEGISYLYSLSKMDIDLIKEVDFHYSILSKLNETREIKFNFLNILRYLWNANFSSHYYLMQSNYLDIAQLSPLKEKLNGSYSEMDLTRYSSLSVEQWQMILAILNLPLDLVNSYIKLSSEYKVFVFTGTTIFDGNETVLEKLHIKLLLQYLDPKSKYYIGDNYLIFYKGHPNSPEINKKVDDIFKSVIRLPDNIPLEILFLLGFKAKKLGGFASSLYLSLDLKKREAEIESLAFLTSNEDKTKHSLFETQYNLAQLMIDLGYVTSNQIIYYTDI</sequence>
<dbReference type="OrthoDB" id="5668724at2"/>
<evidence type="ECO:0000313" key="1">
    <source>
        <dbReference type="EMBL" id="RPE86455.1"/>
    </source>
</evidence>
<dbReference type="InterPro" id="IPR021574">
    <property type="entry name" value="PM0188"/>
</dbReference>
<dbReference type="InterPro" id="IPR043078">
    <property type="entry name" value="Sialyltransferase_N"/>
</dbReference>
<dbReference type="Pfam" id="PF11477">
    <property type="entry name" value="PM0188"/>
    <property type="match status" value="1"/>
</dbReference>
<dbReference type="RefSeq" id="WP_124210984.1">
    <property type="nucleotide sequence ID" value="NZ_CP016615.1"/>
</dbReference>
<organism evidence="1 2">
    <name type="scientific">Vespertiliibacter pulmonis</name>
    <dbReference type="NCBI Taxonomy" id="1443036"/>
    <lineage>
        <taxon>Bacteria</taxon>
        <taxon>Pseudomonadati</taxon>
        <taxon>Pseudomonadota</taxon>
        <taxon>Gammaproteobacteria</taxon>
        <taxon>Pasteurellales</taxon>
        <taxon>Pasteurellaceae</taxon>
        <taxon>Vespertiliibacter</taxon>
    </lineage>
</organism>
<dbReference type="Proteomes" id="UP000281691">
    <property type="component" value="Unassembled WGS sequence"/>
</dbReference>
<keyword evidence="1" id="KW-0808">Transferase</keyword>
<comment type="caution">
    <text evidence="1">The sequence shown here is derived from an EMBL/GenBank/DDBJ whole genome shotgun (WGS) entry which is preliminary data.</text>
</comment>
<gene>
    <name evidence="1" type="ORF">EDC46_0857</name>
</gene>
<evidence type="ECO:0000313" key="2">
    <source>
        <dbReference type="Proteomes" id="UP000281691"/>
    </source>
</evidence>
<protein>
    <submittedName>
        <fullName evidence="1">Beta-galactoside alpha-2,6-sialyltransferase (Sialyltransferase 0160)</fullName>
    </submittedName>
</protein>
<dbReference type="Gene3D" id="3.40.50.11120">
    <property type="entry name" value="Sialyltransferase, N-terminal GT-B Rossman nucleotide-binding domain"/>
    <property type="match status" value="1"/>
</dbReference>
<name>A0A3N4VZ51_9PAST</name>
<dbReference type="SUPFAM" id="SSF53756">
    <property type="entry name" value="UDP-Glycosyltransferase/glycogen phosphorylase"/>
    <property type="match status" value="1"/>
</dbReference>
<proteinExistence type="predicted"/>
<dbReference type="AlphaFoldDB" id="A0A3N4VZ51"/>
<dbReference type="EMBL" id="RKQP01000001">
    <property type="protein sequence ID" value="RPE86455.1"/>
    <property type="molecule type" value="Genomic_DNA"/>
</dbReference>
<keyword evidence="2" id="KW-1185">Reference proteome</keyword>
<accession>A0A3N4VZ51</accession>
<keyword evidence="1" id="KW-0328">Glycosyltransferase</keyword>
<dbReference type="Gene3D" id="3.40.50.11110">
    <property type="entry name" value="Sialyltransferase, C-terminal GT-B Rossman nucleotide-binding domain"/>
    <property type="match status" value="1"/>
</dbReference>
<reference evidence="1 2" key="1">
    <citation type="submission" date="2018-11" db="EMBL/GenBank/DDBJ databases">
        <title>Genomic Encyclopedia of Type Strains, Phase IV (KMG-IV): sequencing the most valuable type-strain genomes for metagenomic binning, comparative biology and taxonomic classification.</title>
        <authorList>
            <person name="Goeker M."/>
        </authorList>
    </citation>
    <scope>NUCLEOTIDE SEQUENCE [LARGE SCALE GENOMIC DNA]</scope>
    <source>
        <strain evidence="1 2">DSM 27238</strain>
    </source>
</reference>
<dbReference type="SMR" id="A0A3N4VZ51"/>
<dbReference type="GO" id="GO:0016757">
    <property type="term" value="F:glycosyltransferase activity"/>
    <property type="evidence" value="ECO:0007669"/>
    <property type="project" value="UniProtKB-KW"/>
</dbReference>